<reference evidence="13 14" key="1">
    <citation type="submission" date="2016-05" db="EMBL/GenBank/DDBJ databases">
        <title>Genome sequencing reveals origins of a unique bacterial endosymbiosis in the earliest lineages of terrestrial Fungi.</title>
        <authorList>
            <consortium name="DOE Joint Genome Institute"/>
            <person name="Uehling J."/>
            <person name="Gryganskyi A."/>
            <person name="Hameed K."/>
            <person name="Tschaplinski T."/>
            <person name="Misztal P."/>
            <person name="Wu S."/>
            <person name="Desiro A."/>
            <person name="Vande Pol N."/>
            <person name="Du Z.-Y."/>
            <person name="Zienkiewicz A."/>
            <person name="Zienkiewicz K."/>
            <person name="Morin E."/>
            <person name="Tisserant E."/>
            <person name="Splivallo R."/>
            <person name="Hainaut M."/>
            <person name="Henrissat B."/>
            <person name="Ohm R."/>
            <person name="Kuo A."/>
            <person name="Yan J."/>
            <person name="Lipzen A."/>
            <person name="Nolan M."/>
            <person name="Labutti K."/>
            <person name="Barry K."/>
            <person name="Goldstein A."/>
            <person name="Labbe J."/>
            <person name="Schadt C."/>
            <person name="Tuskan G."/>
            <person name="Grigoriev I."/>
            <person name="Martin F."/>
            <person name="Vilgalys R."/>
            <person name="Bonito G."/>
        </authorList>
    </citation>
    <scope>NUCLEOTIDE SEQUENCE [LARGE SCALE GENOMIC DNA]</scope>
    <source>
        <strain evidence="13 14">AG-77</strain>
    </source>
</reference>
<evidence type="ECO:0000256" key="11">
    <source>
        <dbReference type="ARBA" id="ARBA00023136"/>
    </source>
</evidence>
<evidence type="ECO:0000256" key="9">
    <source>
        <dbReference type="ARBA" id="ARBA00022824"/>
    </source>
</evidence>
<evidence type="ECO:0000256" key="5">
    <source>
        <dbReference type="ARBA" id="ARBA00022502"/>
    </source>
</evidence>
<dbReference type="OrthoDB" id="10252502at2759"/>
<evidence type="ECO:0000313" key="13">
    <source>
        <dbReference type="EMBL" id="OAQ26548.1"/>
    </source>
</evidence>
<keyword evidence="14" id="KW-1185">Reference proteome</keyword>
<name>A0A197JNK6_9FUNG</name>
<comment type="similarity">
    <text evidence="3 12">Belongs to the PIGV family.</text>
</comment>
<evidence type="ECO:0000256" key="4">
    <source>
        <dbReference type="ARBA" id="ARBA00013795"/>
    </source>
</evidence>
<evidence type="ECO:0000256" key="7">
    <source>
        <dbReference type="ARBA" id="ARBA00022679"/>
    </source>
</evidence>
<feature type="transmembrane region" description="Helical" evidence="12">
    <location>
        <begin position="417"/>
        <end position="436"/>
    </location>
</feature>
<sequence length="439" mass="49285">MEARSKHTPTTHNTANRIGTVAYYALISRLVIWGIAAVSHALIQDYDSALELILPIETAGQQLFKSVFGVFLRWDAFYFVHIAEKGYVFEQAHAFFPLVPALTRLVVNTVLAPFSFALDYKQQLVLAGVIVANASFIAATVQLYRLTKELFGREQFAFLTAMLYVLTPSGIFMSAIYTESTFSALSFTGMLFAARKQYLLAAIVWSISCTARSNGILYAGFIIYDLVVRMDFSKPLFHKMFVLVKAGLLCLITWTGFVAVQFYGYSLYCTDSSNIDPRPWCNASIPLIYTFVQDFYWNVGFLRYYEVKQIPNFLMAAPMIILSASGIMYYVLFDTHRAVTLGRSSTPASDNKDTPPFMSLASFPHIVLWGVLLLSNITTMHIQIITRAFSCLPPVYWFAAHQFEGEAVLGAGWTKTVTTFFVMYGLIGIILFANFFPPA</sequence>
<feature type="transmembrane region" description="Helical" evidence="12">
    <location>
        <begin position="156"/>
        <end position="178"/>
    </location>
</feature>
<proteinExistence type="inferred from homology"/>
<dbReference type="PANTHER" id="PTHR12468">
    <property type="entry name" value="GPI MANNOSYLTRANSFERASE 2"/>
    <property type="match status" value="1"/>
</dbReference>
<gene>
    <name evidence="13" type="ORF">K457DRAFT_79247</name>
</gene>
<feature type="transmembrane region" description="Helical" evidence="12">
    <location>
        <begin position="240"/>
        <end position="263"/>
    </location>
</feature>
<evidence type="ECO:0000256" key="12">
    <source>
        <dbReference type="RuleBase" id="RU363112"/>
    </source>
</evidence>
<dbReference type="Proteomes" id="UP000078512">
    <property type="component" value="Unassembled WGS sequence"/>
</dbReference>
<dbReference type="GO" id="GO:0000009">
    <property type="term" value="F:alpha-1,6-mannosyltransferase activity"/>
    <property type="evidence" value="ECO:0007669"/>
    <property type="project" value="InterPro"/>
</dbReference>
<feature type="transmembrane region" description="Helical" evidence="12">
    <location>
        <begin position="313"/>
        <end position="332"/>
    </location>
</feature>
<comment type="subcellular location">
    <subcellularLocation>
        <location evidence="1 12">Endoplasmic reticulum membrane</location>
        <topology evidence="1 12">Multi-pass membrane protein</topology>
    </subcellularLocation>
</comment>
<dbReference type="STRING" id="1314771.A0A197JNK6"/>
<dbReference type="EMBL" id="KV442066">
    <property type="protein sequence ID" value="OAQ26548.1"/>
    <property type="molecule type" value="Genomic_DNA"/>
</dbReference>
<dbReference type="UniPathway" id="UPA00196"/>
<feature type="transmembrane region" description="Helical" evidence="12">
    <location>
        <begin position="124"/>
        <end position="144"/>
    </location>
</feature>
<dbReference type="InterPro" id="IPR007315">
    <property type="entry name" value="PIG-V/Gpi18"/>
</dbReference>
<comment type="function">
    <text evidence="12">Mannosyltransferase involved in glycosylphosphatidylinositol-anchor biosynthesis.</text>
</comment>
<dbReference type="Pfam" id="PF04188">
    <property type="entry name" value="Mannosyl_trans2"/>
    <property type="match status" value="1"/>
</dbReference>
<dbReference type="AlphaFoldDB" id="A0A197JNK6"/>
<keyword evidence="9 12" id="KW-0256">Endoplasmic reticulum</keyword>
<dbReference type="PANTHER" id="PTHR12468:SF2">
    <property type="entry name" value="GPI MANNOSYLTRANSFERASE 2"/>
    <property type="match status" value="1"/>
</dbReference>
<feature type="transmembrane region" description="Helical" evidence="12">
    <location>
        <begin position="21"/>
        <end position="43"/>
    </location>
</feature>
<feature type="transmembrane region" description="Helical" evidence="12">
    <location>
        <begin position="198"/>
        <end position="228"/>
    </location>
</feature>
<organism evidence="13 14">
    <name type="scientific">Linnemannia elongata AG-77</name>
    <dbReference type="NCBI Taxonomy" id="1314771"/>
    <lineage>
        <taxon>Eukaryota</taxon>
        <taxon>Fungi</taxon>
        <taxon>Fungi incertae sedis</taxon>
        <taxon>Mucoromycota</taxon>
        <taxon>Mortierellomycotina</taxon>
        <taxon>Mortierellomycetes</taxon>
        <taxon>Mortierellales</taxon>
        <taxon>Mortierellaceae</taxon>
        <taxon>Linnemannia</taxon>
    </lineage>
</organism>
<dbReference type="GO" id="GO:0006506">
    <property type="term" value="P:GPI anchor biosynthetic process"/>
    <property type="evidence" value="ECO:0007669"/>
    <property type="project" value="UniProtKB-UniPathway"/>
</dbReference>
<keyword evidence="10 12" id="KW-1133">Transmembrane helix</keyword>
<feature type="transmembrane region" description="Helical" evidence="12">
    <location>
        <begin position="283"/>
        <end position="301"/>
    </location>
</feature>
<dbReference type="GO" id="GO:0004376">
    <property type="term" value="F:GPI mannosyltransferase activity"/>
    <property type="evidence" value="ECO:0007669"/>
    <property type="project" value="InterPro"/>
</dbReference>
<protein>
    <recommendedName>
        <fullName evidence="4 12">GPI mannosyltransferase 2</fullName>
        <ecNumber evidence="12">2.4.1.-</ecNumber>
    </recommendedName>
</protein>
<evidence type="ECO:0000256" key="1">
    <source>
        <dbReference type="ARBA" id="ARBA00004477"/>
    </source>
</evidence>
<dbReference type="GO" id="GO:0031501">
    <property type="term" value="C:mannosyltransferase complex"/>
    <property type="evidence" value="ECO:0007669"/>
    <property type="project" value="TreeGrafter"/>
</dbReference>
<feature type="transmembrane region" description="Helical" evidence="12">
    <location>
        <begin position="357"/>
        <end position="377"/>
    </location>
</feature>
<keyword evidence="11 12" id="KW-0472">Membrane</keyword>
<evidence type="ECO:0000256" key="8">
    <source>
        <dbReference type="ARBA" id="ARBA00022692"/>
    </source>
</evidence>
<evidence type="ECO:0000256" key="6">
    <source>
        <dbReference type="ARBA" id="ARBA00022676"/>
    </source>
</evidence>
<evidence type="ECO:0000313" key="14">
    <source>
        <dbReference type="Proteomes" id="UP000078512"/>
    </source>
</evidence>
<keyword evidence="7 12" id="KW-0808">Transferase</keyword>
<evidence type="ECO:0000256" key="2">
    <source>
        <dbReference type="ARBA" id="ARBA00004687"/>
    </source>
</evidence>
<evidence type="ECO:0000256" key="10">
    <source>
        <dbReference type="ARBA" id="ARBA00022989"/>
    </source>
</evidence>
<dbReference type="EC" id="2.4.1.-" evidence="12"/>
<accession>A0A197JNK6</accession>
<evidence type="ECO:0000256" key="3">
    <source>
        <dbReference type="ARBA" id="ARBA00008698"/>
    </source>
</evidence>
<keyword evidence="5 12" id="KW-0337">GPI-anchor biosynthesis</keyword>
<dbReference type="GO" id="GO:0005789">
    <property type="term" value="C:endoplasmic reticulum membrane"/>
    <property type="evidence" value="ECO:0007669"/>
    <property type="project" value="UniProtKB-SubCell"/>
</dbReference>
<comment type="pathway">
    <text evidence="2 12">Glycolipid biosynthesis; glycosylphosphatidylinositol-anchor biosynthesis.</text>
</comment>
<keyword evidence="6 12" id="KW-0328">Glycosyltransferase</keyword>
<keyword evidence="8 12" id="KW-0812">Transmembrane</keyword>